<accession>A0A367IJW2</accession>
<name>A0A367IJW2_RHIST</name>
<reference evidence="1 2" key="1">
    <citation type="journal article" date="2018" name="G3 (Bethesda)">
        <title>Phylogenetic and Phylogenomic Definition of Rhizopus Species.</title>
        <authorList>
            <person name="Gryganskyi A.P."/>
            <person name="Golan J."/>
            <person name="Dolatabadi S."/>
            <person name="Mondo S."/>
            <person name="Robb S."/>
            <person name="Idnurm A."/>
            <person name="Muszewska A."/>
            <person name="Steczkiewicz K."/>
            <person name="Masonjones S."/>
            <person name="Liao H.L."/>
            <person name="Gajdeczka M.T."/>
            <person name="Anike F."/>
            <person name="Vuek A."/>
            <person name="Anishchenko I.M."/>
            <person name="Voigt K."/>
            <person name="de Hoog G.S."/>
            <person name="Smith M.E."/>
            <person name="Heitman J."/>
            <person name="Vilgalys R."/>
            <person name="Stajich J.E."/>
        </authorList>
    </citation>
    <scope>NUCLEOTIDE SEQUENCE [LARGE SCALE GENOMIC DNA]</scope>
    <source>
        <strain evidence="1 2">LSU 92-RS-03</strain>
    </source>
</reference>
<evidence type="ECO:0000313" key="2">
    <source>
        <dbReference type="Proteomes" id="UP000253551"/>
    </source>
</evidence>
<dbReference type="EMBL" id="PJQM01007581">
    <property type="protein sequence ID" value="RCH77977.1"/>
    <property type="molecule type" value="Genomic_DNA"/>
</dbReference>
<evidence type="ECO:0000313" key="1">
    <source>
        <dbReference type="EMBL" id="RCH77977.1"/>
    </source>
</evidence>
<feature type="non-terminal residue" evidence="1">
    <location>
        <position position="242"/>
    </location>
</feature>
<protein>
    <submittedName>
        <fullName evidence="1">Uncharacterized protein</fullName>
    </submittedName>
</protein>
<comment type="caution">
    <text evidence="1">The sequence shown here is derived from an EMBL/GenBank/DDBJ whole genome shotgun (WGS) entry which is preliminary data.</text>
</comment>
<dbReference type="Proteomes" id="UP000253551">
    <property type="component" value="Unassembled WGS sequence"/>
</dbReference>
<proteinExistence type="predicted"/>
<dbReference type="OrthoDB" id="2255066at2759"/>
<keyword evidence="2" id="KW-1185">Reference proteome</keyword>
<dbReference type="AlphaFoldDB" id="A0A367IJW2"/>
<gene>
    <name evidence="1" type="ORF">CU098_003813</name>
</gene>
<organism evidence="1 2">
    <name type="scientific">Rhizopus stolonifer</name>
    <name type="common">Rhizopus nigricans</name>
    <dbReference type="NCBI Taxonomy" id="4846"/>
    <lineage>
        <taxon>Eukaryota</taxon>
        <taxon>Fungi</taxon>
        <taxon>Fungi incertae sedis</taxon>
        <taxon>Mucoromycota</taxon>
        <taxon>Mucoromycotina</taxon>
        <taxon>Mucoromycetes</taxon>
        <taxon>Mucorales</taxon>
        <taxon>Mucorineae</taxon>
        <taxon>Rhizopodaceae</taxon>
        <taxon>Rhizopus</taxon>
    </lineage>
</organism>
<sequence length="242" mass="28074">MLKKSILKIQITFAIKTRNFLQWFFKCIFPITVAMTTQKPTYFIDTFHSEAYEKLFFPEEEPRNWNTNAYLMQLLQKNPTVTSRNGNKALREDVKIMKAYVIPGTIANTVLRQMEGAFKSAKGKAAISEFWKNSTTIASTSVNYEKSKCQLRGQMAEEVVNEGESRSMKRQRVRATQFIRESTVLPALSPESHNVIWCGKQVLRRPLLPLELFQELNKRAPNITMQWVDRIFKKLLLEALDT</sequence>